<feature type="compositionally biased region" description="Low complexity" evidence="1">
    <location>
        <begin position="17"/>
        <end position="33"/>
    </location>
</feature>
<sequence length="148" mass="15143">MATARKTQSGKAQSGKAQSGGARSTGSARGSQAKTTSPAAESDSSATTVHLPYVTAEFHRPEMPEIHVPDRTEISGALETVRENMPSREQMAYFAGLGMLVGFSVIEWPVAAAIGVGTVVAQRAAGGSSSGSDTSRGQDRSRSGSASA</sequence>
<feature type="region of interest" description="Disordered" evidence="1">
    <location>
        <begin position="122"/>
        <end position="148"/>
    </location>
</feature>
<feature type="compositionally biased region" description="Polar residues" evidence="1">
    <location>
        <begin position="34"/>
        <end position="48"/>
    </location>
</feature>
<feature type="compositionally biased region" description="Low complexity" evidence="1">
    <location>
        <begin position="122"/>
        <end position="135"/>
    </location>
</feature>
<name>A0AAE4CP67_9ACTN</name>
<reference evidence="2" key="1">
    <citation type="submission" date="2023-07" db="EMBL/GenBank/DDBJ databases">
        <title>Sequencing the genomes of 1000 actinobacteria strains.</title>
        <authorList>
            <person name="Klenk H.-P."/>
        </authorList>
    </citation>
    <scope>NUCLEOTIDE SEQUENCE</scope>
    <source>
        <strain evidence="2">DSM 45977</strain>
    </source>
</reference>
<dbReference type="AlphaFoldDB" id="A0AAE4CP67"/>
<keyword evidence="3" id="KW-1185">Reference proteome</keyword>
<proteinExistence type="predicted"/>
<protein>
    <submittedName>
        <fullName evidence="2">Uncharacterized protein</fullName>
    </submittedName>
</protein>
<dbReference type="EMBL" id="JAVDXW010000001">
    <property type="protein sequence ID" value="MDR7304121.1"/>
    <property type="molecule type" value="Genomic_DNA"/>
</dbReference>
<evidence type="ECO:0000313" key="3">
    <source>
        <dbReference type="Proteomes" id="UP001180845"/>
    </source>
</evidence>
<comment type="caution">
    <text evidence="2">The sequence shown here is derived from an EMBL/GenBank/DDBJ whole genome shotgun (WGS) entry which is preliminary data.</text>
</comment>
<dbReference type="Proteomes" id="UP001180845">
    <property type="component" value="Unassembled WGS sequence"/>
</dbReference>
<accession>A0AAE4CP67</accession>
<gene>
    <name evidence="2" type="ORF">JOF55_004302</name>
</gene>
<organism evidence="2 3">
    <name type="scientific">Haloactinomyces albus</name>
    <dbReference type="NCBI Taxonomy" id="1352928"/>
    <lineage>
        <taxon>Bacteria</taxon>
        <taxon>Bacillati</taxon>
        <taxon>Actinomycetota</taxon>
        <taxon>Actinomycetes</taxon>
        <taxon>Actinopolysporales</taxon>
        <taxon>Actinopolysporaceae</taxon>
        <taxon>Haloactinomyces</taxon>
    </lineage>
</organism>
<dbReference type="RefSeq" id="WP_310277349.1">
    <property type="nucleotide sequence ID" value="NZ_JAVDXW010000001.1"/>
</dbReference>
<evidence type="ECO:0000256" key="1">
    <source>
        <dbReference type="SAM" id="MobiDB-lite"/>
    </source>
</evidence>
<feature type="compositionally biased region" description="Polar residues" evidence="1">
    <location>
        <begin position="1"/>
        <end position="16"/>
    </location>
</feature>
<feature type="region of interest" description="Disordered" evidence="1">
    <location>
        <begin position="1"/>
        <end position="53"/>
    </location>
</feature>
<evidence type="ECO:0000313" key="2">
    <source>
        <dbReference type="EMBL" id="MDR7304121.1"/>
    </source>
</evidence>